<dbReference type="KEGG" id="hsal:JMJ58_08240"/>
<dbReference type="InterPro" id="IPR015943">
    <property type="entry name" value="WD40/YVTN_repeat-like_dom_sf"/>
</dbReference>
<dbReference type="InterPro" id="IPR018391">
    <property type="entry name" value="PQQ_b-propeller_rpt"/>
</dbReference>
<dbReference type="Gene3D" id="2.40.10.480">
    <property type="match status" value="1"/>
</dbReference>
<accession>A0A8T8E5W8</accession>
<feature type="domain" description="Pyrrolo-quinoline quinone repeat" evidence="2">
    <location>
        <begin position="268"/>
        <end position="385"/>
    </location>
</feature>
<gene>
    <name evidence="3" type="ORF">JMJ58_08240</name>
</gene>
<dbReference type="Gene3D" id="2.130.10.10">
    <property type="entry name" value="YVTN repeat-like/Quinoprotein amine dehydrogenase"/>
    <property type="match status" value="1"/>
</dbReference>
<dbReference type="InterPro" id="IPR002372">
    <property type="entry name" value="PQQ_rpt_dom"/>
</dbReference>
<feature type="region of interest" description="Disordered" evidence="1">
    <location>
        <begin position="219"/>
        <end position="244"/>
    </location>
</feature>
<organism evidence="3 4">
    <name type="scientific">Haloterrigena salifodinae</name>
    <dbReference type="NCBI Taxonomy" id="2675099"/>
    <lineage>
        <taxon>Archaea</taxon>
        <taxon>Methanobacteriati</taxon>
        <taxon>Methanobacteriota</taxon>
        <taxon>Stenosarchaea group</taxon>
        <taxon>Halobacteria</taxon>
        <taxon>Halobacteriales</taxon>
        <taxon>Natrialbaceae</taxon>
        <taxon>Haloterrigena</taxon>
    </lineage>
</organism>
<evidence type="ECO:0000259" key="2">
    <source>
        <dbReference type="Pfam" id="PF13360"/>
    </source>
</evidence>
<evidence type="ECO:0000313" key="3">
    <source>
        <dbReference type="EMBL" id="QRV16842.1"/>
    </source>
</evidence>
<dbReference type="PANTHER" id="PTHR34512">
    <property type="entry name" value="CELL SURFACE PROTEIN"/>
    <property type="match status" value="1"/>
</dbReference>
<feature type="compositionally biased region" description="Polar residues" evidence="1">
    <location>
        <begin position="483"/>
        <end position="499"/>
    </location>
</feature>
<dbReference type="InterPro" id="IPR006311">
    <property type="entry name" value="TAT_signal"/>
</dbReference>
<dbReference type="PANTHER" id="PTHR34512:SF30">
    <property type="entry name" value="OUTER MEMBRANE PROTEIN ASSEMBLY FACTOR BAMB"/>
    <property type="match status" value="1"/>
</dbReference>
<keyword evidence="4" id="KW-1185">Reference proteome</keyword>
<sequence length="556" mass="57526">MVEHERRRVLQYAGLAIAGGSLTTSIAAADEDESASIGEAAGWSSLGGNPGNNAAVPESGPKAPVTVAWEYDHSGPAAVVDGTVYLTTGGEVHALDATDGSLEWKIDDIGASGTPAVTDEAVYVGGERLTRIERDGTLCCQADLGYDEAIPSPVVADGRVLVVAGEILYAVDARDLEVRWEFDPADGTLYEQPVAVGDGAVFAASESRLFARELADGTERWTNDDPAGTDEYSHFTSPSDRQVSHPVATDDVVAVGSVDSEPEAVWENGHVTLYNAETGVKRTKSESAITPGPVTDGRFFARSPHDLDGFDRETGENDWETEYGMYHVSSAVVADGTVYAGATVNGDGYTADEMPEPETGVYAFDENGEVEWAIATDERPSLALADGTIYASGESLLAIRPEANEAGDKSDGEDDTGDDAPEDDGGDAEDGSGESDGDDGAVEPDDEPTNETGANGAEQGSGSDDVDGGNGTNDADEEGGTSEGATNGTESTNDGSNSDAGKGDGDENASEEDANDGMPGFTAGAGIAGGVLSVEWLRRRETNEGSGTSDEKKSQT</sequence>
<dbReference type="AlphaFoldDB" id="A0A8T8E5W8"/>
<dbReference type="GeneID" id="62875106"/>
<evidence type="ECO:0000256" key="1">
    <source>
        <dbReference type="SAM" id="MobiDB-lite"/>
    </source>
</evidence>
<dbReference type="Pfam" id="PF13360">
    <property type="entry name" value="PQQ_2"/>
    <property type="match status" value="3"/>
</dbReference>
<feature type="compositionally biased region" description="Acidic residues" evidence="1">
    <location>
        <begin position="411"/>
        <end position="449"/>
    </location>
</feature>
<dbReference type="SMART" id="SM00564">
    <property type="entry name" value="PQQ"/>
    <property type="match status" value="5"/>
</dbReference>
<feature type="compositionally biased region" description="Acidic residues" evidence="1">
    <location>
        <begin position="506"/>
        <end position="515"/>
    </location>
</feature>
<name>A0A8T8E5W8_9EURY</name>
<dbReference type="OrthoDB" id="169171at2157"/>
<feature type="domain" description="Pyrrolo-quinoline quinone repeat" evidence="2">
    <location>
        <begin position="148"/>
        <end position="255"/>
    </location>
</feature>
<dbReference type="RefSeq" id="WP_126663867.1">
    <property type="nucleotide sequence ID" value="NZ_CP069188.1"/>
</dbReference>
<dbReference type="Proteomes" id="UP000637819">
    <property type="component" value="Chromosome"/>
</dbReference>
<protein>
    <submittedName>
        <fullName evidence="3">PQQ-binding-like beta-propeller repeat protein</fullName>
    </submittedName>
</protein>
<dbReference type="PROSITE" id="PS51318">
    <property type="entry name" value="TAT"/>
    <property type="match status" value="1"/>
</dbReference>
<dbReference type="EMBL" id="CP069188">
    <property type="protein sequence ID" value="QRV16842.1"/>
    <property type="molecule type" value="Genomic_DNA"/>
</dbReference>
<dbReference type="InterPro" id="IPR011047">
    <property type="entry name" value="Quinoprotein_ADH-like_sf"/>
</dbReference>
<proteinExistence type="predicted"/>
<evidence type="ECO:0000313" key="4">
    <source>
        <dbReference type="Proteomes" id="UP000637819"/>
    </source>
</evidence>
<dbReference type="SUPFAM" id="SSF50998">
    <property type="entry name" value="Quinoprotein alcohol dehydrogenase-like"/>
    <property type="match status" value="3"/>
</dbReference>
<feature type="domain" description="Pyrrolo-quinoline quinone repeat" evidence="2">
    <location>
        <begin position="68"/>
        <end position="137"/>
    </location>
</feature>
<reference evidence="3 4" key="1">
    <citation type="submission" date="2021-01" db="EMBL/GenBank/DDBJ databases">
        <title>Genome Sequence and Methylation Pattern of Haloterrigena salifodinae BOL5-1, An Extremely Halophilic Archaeon from a Bolivian Salt Mine.</title>
        <authorList>
            <person name="DasSarma P."/>
            <person name="Anton B.P."/>
            <person name="DasSarma S.L."/>
            <person name="von Ehrenheim H.A.L."/>
            <person name="Martinez F.L."/>
            <person name="Guzman D."/>
            <person name="Roberts R.J."/>
            <person name="DasSarma S."/>
        </authorList>
    </citation>
    <scope>NUCLEOTIDE SEQUENCE [LARGE SCALE GENOMIC DNA]</scope>
    <source>
        <strain evidence="3 4">BOL5-1</strain>
    </source>
</reference>
<feature type="compositionally biased region" description="Basic and acidic residues" evidence="1">
    <location>
        <begin position="536"/>
        <end position="556"/>
    </location>
</feature>
<feature type="region of interest" description="Disordered" evidence="1">
    <location>
        <begin position="404"/>
        <end position="556"/>
    </location>
</feature>